<accession>A0A371X302</accession>
<dbReference type="OrthoDB" id="9801658at2"/>
<evidence type="ECO:0008006" key="4">
    <source>
        <dbReference type="Google" id="ProtNLM"/>
    </source>
</evidence>
<dbReference type="Gene3D" id="3.30.420.240">
    <property type="match status" value="1"/>
</dbReference>
<sequence length="539" mass="59551">MTEAQPVLSRDPNALPGALPIGAEIPEDQDPFADGILMKHQSDWLADQSPLKIASKGRRTGITYAEMLDATLIAAASRQAGGDNVFYIGDTKDKGREAIGYVAHFAKVVAGELSAIEEFLFEDEQTDGSTKYISAYRVRFASGFRVEALSSNPANIRGLQGIVVIDEAAFHRDVREVIDAVNALLIWGGKVRVISTHNGILNPFNELITEALAGKNKFKVHQIPFQAAVDNGLYERVCLVRGRTPTPEGKIAWEGDIRGAYGTRTAKMRQELDAIPTDAEGAALTRVMIERVVDRSVKPVRWQLGDDFKSLSKDARARVQLDFCERELKPLLDKLDPDRSHILGQDFARTGDVSSLRIYELGSDLVRRIKIPLEMRNITFDAQRDTLFYICDRLPRFLGGAIDATGNGAAQAEAAALKYGERVQEVKLTVGWYQENAGAYVEAFGDQTVTVAADEDEVRDHQALQYVGGIIKVPDDHRNKGQDGLDRHGDTAIAGMLAWYASRQSNFTYGYEPARGSDRHDHGERRSRSTMYPDLRGGL</sequence>
<protein>
    <recommendedName>
        <fullName evidence="4">Mu-like prophage FluMu protein gp28</fullName>
    </recommendedName>
</protein>
<name>A0A371X302_9HYPH</name>
<feature type="compositionally biased region" description="Basic and acidic residues" evidence="1">
    <location>
        <begin position="515"/>
        <end position="527"/>
    </location>
</feature>
<evidence type="ECO:0000256" key="1">
    <source>
        <dbReference type="SAM" id="MobiDB-lite"/>
    </source>
</evidence>
<dbReference type="Gene3D" id="3.40.50.300">
    <property type="entry name" value="P-loop containing nucleotide triphosphate hydrolases"/>
    <property type="match status" value="1"/>
</dbReference>
<gene>
    <name evidence="2" type="ORF">DYI37_11460</name>
</gene>
<dbReference type="Proteomes" id="UP000264310">
    <property type="component" value="Unassembled WGS sequence"/>
</dbReference>
<dbReference type="InterPro" id="IPR027417">
    <property type="entry name" value="P-loop_NTPase"/>
</dbReference>
<evidence type="ECO:0000313" key="3">
    <source>
        <dbReference type="Proteomes" id="UP000264310"/>
    </source>
</evidence>
<dbReference type="PIRSF" id="PIRSF007056">
    <property type="entry name" value="UCP007056"/>
    <property type="match status" value="1"/>
</dbReference>
<proteinExistence type="predicted"/>
<dbReference type="EMBL" id="QURL01000004">
    <property type="protein sequence ID" value="RFC63615.1"/>
    <property type="molecule type" value="Genomic_DNA"/>
</dbReference>
<reference evidence="2 3" key="1">
    <citation type="submission" date="2018-08" db="EMBL/GenBank/DDBJ databases">
        <title>Fulvimarina sp. 85, whole genome shotgun sequence.</title>
        <authorList>
            <person name="Tuo L."/>
        </authorList>
    </citation>
    <scope>NUCLEOTIDE SEQUENCE [LARGE SCALE GENOMIC DNA]</scope>
    <source>
        <strain evidence="2 3">85</strain>
    </source>
</reference>
<evidence type="ECO:0000313" key="2">
    <source>
        <dbReference type="EMBL" id="RFC63615.1"/>
    </source>
</evidence>
<feature type="region of interest" description="Disordered" evidence="1">
    <location>
        <begin position="511"/>
        <end position="539"/>
    </location>
</feature>
<organism evidence="2 3">
    <name type="scientific">Fulvimarina endophytica</name>
    <dbReference type="NCBI Taxonomy" id="2293836"/>
    <lineage>
        <taxon>Bacteria</taxon>
        <taxon>Pseudomonadati</taxon>
        <taxon>Pseudomonadota</taxon>
        <taxon>Alphaproteobacteria</taxon>
        <taxon>Hyphomicrobiales</taxon>
        <taxon>Aurantimonadaceae</taxon>
        <taxon>Fulvimarina</taxon>
    </lineage>
</organism>
<dbReference type="AlphaFoldDB" id="A0A371X302"/>
<keyword evidence="3" id="KW-1185">Reference proteome</keyword>
<dbReference type="InterPro" id="IPR012036">
    <property type="entry name" value="Phage_Mu_Gp28"/>
</dbReference>
<comment type="caution">
    <text evidence="2">The sequence shown here is derived from an EMBL/GenBank/DDBJ whole genome shotgun (WGS) entry which is preliminary data.</text>
</comment>